<keyword evidence="2" id="KW-1185">Reference proteome</keyword>
<gene>
    <name evidence="1" type="ORF">ARMGADRAFT_1033811</name>
</gene>
<dbReference type="AlphaFoldDB" id="A0A2H3D4X6"/>
<accession>A0A2H3D4X6</accession>
<protein>
    <submittedName>
        <fullName evidence="1">Uncharacterized protein</fullName>
    </submittedName>
</protein>
<name>A0A2H3D4X6_ARMGA</name>
<dbReference type="InParanoid" id="A0A2H3D4X6"/>
<reference evidence="2" key="1">
    <citation type="journal article" date="2017" name="Nat. Ecol. Evol.">
        <title>Genome expansion and lineage-specific genetic innovations in the forest pathogenic fungi Armillaria.</title>
        <authorList>
            <person name="Sipos G."/>
            <person name="Prasanna A.N."/>
            <person name="Walter M.C."/>
            <person name="O'Connor E."/>
            <person name="Balint B."/>
            <person name="Krizsan K."/>
            <person name="Kiss B."/>
            <person name="Hess J."/>
            <person name="Varga T."/>
            <person name="Slot J."/>
            <person name="Riley R."/>
            <person name="Boka B."/>
            <person name="Rigling D."/>
            <person name="Barry K."/>
            <person name="Lee J."/>
            <person name="Mihaltcheva S."/>
            <person name="LaButti K."/>
            <person name="Lipzen A."/>
            <person name="Waldron R."/>
            <person name="Moloney N.M."/>
            <person name="Sperisen C."/>
            <person name="Kredics L."/>
            <person name="Vagvoelgyi C."/>
            <person name="Patrignani A."/>
            <person name="Fitzpatrick D."/>
            <person name="Nagy I."/>
            <person name="Doyle S."/>
            <person name="Anderson J.B."/>
            <person name="Grigoriev I.V."/>
            <person name="Gueldener U."/>
            <person name="Muensterkoetter M."/>
            <person name="Nagy L.G."/>
        </authorList>
    </citation>
    <scope>NUCLEOTIDE SEQUENCE [LARGE SCALE GENOMIC DNA]</scope>
    <source>
        <strain evidence="2">Ar21-2</strain>
    </source>
</reference>
<sequence length="244" mass="27845">MSGNCIHVIIQKRKKMRKVPAFAFSTLMDKIATALPDVEAIHAVDPNIEDVGYVAANSAKRILAECGETEQDKGRRKIVEILDDDEVTFLRGCLHETRESHSDQIKSLKDKYNSILWLQKNKSDADCDALKNEIQTLVIKQVADTIETESLEQLRERLRYADAEANSYHLATDGCIRALQTSIAFMEGRAAKINSDLERTWQELNKHYEQDFVVTDIPSLHQYLDHRFQMMPNVAHRTDAESVD</sequence>
<proteinExistence type="predicted"/>
<dbReference type="OrthoDB" id="10416613at2759"/>
<evidence type="ECO:0000313" key="2">
    <source>
        <dbReference type="Proteomes" id="UP000217790"/>
    </source>
</evidence>
<evidence type="ECO:0000313" key="1">
    <source>
        <dbReference type="EMBL" id="PBK88834.1"/>
    </source>
</evidence>
<dbReference type="Proteomes" id="UP000217790">
    <property type="component" value="Unassembled WGS sequence"/>
</dbReference>
<organism evidence="1 2">
    <name type="scientific">Armillaria gallica</name>
    <name type="common">Bulbous honey fungus</name>
    <name type="synonym">Armillaria bulbosa</name>
    <dbReference type="NCBI Taxonomy" id="47427"/>
    <lineage>
        <taxon>Eukaryota</taxon>
        <taxon>Fungi</taxon>
        <taxon>Dikarya</taxon>
        <taxon>Basidiomycota</taxon>
        <taxon>Agaricomycotina</taxon>
        <taxon>Agaricomycetes</taxon>
        <taxon>Agaricomycetidae</taxon>
        <taxon>Agaricales</taxon>
        <taxon>Marasmiineae</taxon>
        <taxon>Physalacriaceae</taxon>
        <taxon>Armillaria</taxon>
    </lineage>
</organism>
<dbReference type="EMBL" id="KZ293671">
    <property type="protein sequence ID" value="PBK88834.1"/>
    <property type="molecule type" value="Genomic_DNA"/>
</dbReference>